<evidence type="ECO:0000256" key="3">
    <source>
        <dbReference type="ARBA" id="ARBA00022527"/>
    </source>
</evidence>
<feature type="domain" description="Protein kinase" evidence="17">
    <location>
        <begin position="516"/>
        <end position="977"/>
    </location>
</feature>
<evidence type="ECO:0000256" key="10">
    <source>
        <dbReference type="ARBA" id="ARBA00022845"/>
    </source>
</evidence>
<dbReference type="SMART" id="SM00220">
    <property type="entry name" value="S_TKc"/>
    <property type="match status" value="1"/>
</dbReference>
<evidence type="ECO:0000256" key="5">
    <source>
        <dbReference type="ARBA" id="ARBA00022679"/>
    </source>
</evidence>
<dbReference type="GO" id="GO:0004694">
    <property type="term" value="F:eukaryotic translation initiation factor 2alpha kinase activity"/>
    <property type="evidence" value="ECO:0000318"/>
    <property type="project" value="GO_Central"/>
</dbReference>
<dbReference type="OMA" id="CMIEERE"/>
<keyword evidence="5" id="KW-0808">Transferase</keyword>
<evidence type="ECO:0000256" key="4">
    <source>
        <dbReference type="ARBA" id="ARBA00022553"/>
    </source>
</evidence>
<keyword evidence="4" id="KW-0597">Phosphoprotein</keyword>
<dbReference type="FunFam" id="3.30.200.20:FF:001219">
    <property type="entry name" value="Eukaryotic translation initiation factor 2-alpha kinase 3"/>
    <property type="match status" value="1"/>
</dbReference>
<dbReference type="GO" id="GO:0034976">
    <property type="term" value="P:response to endoplasmic reticulum stress"/>
    <property type="evidence" value="ECO:0007669"/>
    <property type="project" value="UniProtKB-ARBA"/>
</dbReference>
<dbReference type="EC" id="2.7.11.1" evidence="2"/>
<dbReference type="GeneID" id="6757970"/>
<evidence type="ECO:0000256" key="15">
    <source>
        <dbReference type="ARBA" id="ARBA00041500"/>
    </source>
</evidence>
<name>B3S970_TRIAD</name>
<proteinExistence type="inferred from homology"/>
<dbReference type="GO" id="GO:0006446">
    <property type="term" value="P:regulation of translational initiation"/>
    <property type="evidence" value="ECO:0000318"/>
    <property type="project" value="GO_Central"/>
</dbReference>
<comment type="similarity">
    <text evidence="14">Belongs to the protein kinase superfamily. Ser/Thr protein kinase family. GCN2 subfamily.</text>
</comment>
<dbReference type="GO" id="GO:0005524">
    <property type="term" value="F:ATP binding"/>
    <property type="evidence" value="ECO:0007669"/>
    <property type="project" value="UniProtKB-UniRule"/>
</dbReference>
<dbReference type="PANTHER" id="PTHR11042">
    <property type="entry name" value="EUKARYOTIC TRANSLATION INITIATION FACTOR 2-ALPHA KINASE EIF2-ALPHA KINASE -RELATED"/>
    <property type="match status" value="1"/>
</dbReference>
<dbReference type="KEGG" id="tad:TRIADDRAFT_60719"/>
<comment type="subcellular location">
    <subcellularLocation>
        <location evidence="1">Endoplasmic reticulum membrane</location>
        <topology evidence="1">Single-pass type I membrane protein</topology>
    </subcellularLocation>
</comment>
<evidence type="ECO:0000256" key="8">
    <source>
        <dbReference type="ARBA" id="ARBA00022824"/>
    </source>
</evidence>
<dbReference type="PROSITE" id="PS00107">
    <property type="entry name" value="PROTEIN_KINASE_ATP"/>
    <property type="match status" value="1"/>
</dbReference>
<dbReference type="CDD" id="cd09768">
    <property type="entry name" value="Luminal_EIF2AK3"/>
    <property type="match status" value="1"/>
</dbReference>
<dbReference type="eggNOG" id="KOG1033">
    <property type="taxonomic scope" value="Eukaryota"/>
</dbReference>
<keyword evidence="3" id="KW-0723">Serine/threonine-protein kinase</keyword>
<feature type="binding site" evidence="16">
    <location>
        <position position="545"/>
    </location>
    <ligand>
        <name>ATP</name>
        <dbReference type="ChEBI" id="CHEBI:30616"/>
    </ligand>
</feature>
<reference evidence="18 19" key="1">
    <citation type="journal article" date="2008" name="Nature">
        <title>The Trichoplax genome and the nature of placozoans.</title>
        <authorList>
            <person name="Srivastava M."/>
            <person name="Begovic E."/>
            <person name="Chapman J."/>
            <person name="Putnam N.H."/>
            <person name="Hellsten U."/>
            <person name="Kawashima T."/>
            <person name="Kuo A."/>
            <person name="Mitros T."/>
            <person name="Salamov A."/>
            <person name="Carpenter M.L."/>
            <person name="Signorovitch A.Y."/>
            <person name="Moreno M.A."/>
            <person name="Kamm K."/>
            <person name="Grimwood J."/>
            <person name="Schmutz J."/>
            <person name="Shapiro H."/>
            <person name="Grigoriev I.V."/>
            <person name="Buss L.W."/>
            <person name="Schierwater B."/>
            <person name="Dellaporta S.L."/>
            <person name="Rokhsar D.S."/>
        </authorList>
    </citation>
    <scope>NUCLEOTIDE SEQUENCE [LARGE SCALE GENOMIC DNA]</scope>
    <source>
        <strain evidence="18 19">Grell-BS-1999</strain>
    </source>
</reference>
<dbReference type="Gene3D" id="2.130.10.10">
    <property type="entry name" value="YVTN repeat-like/Quinoprotein amine dehydrogenase"/>
    <property type="match status" value="1"/>
</dbReference>
<dbReference type="OrthoDB" id="341578at2759"/>
<dbReference type="GO" id="GO:0017148">
    <property type="term" value="P:negative regulation of translation"/>
    <property type="evidence" value="ECO:0000318"/>
    <property type="project" value="GO_Central"/>
</dbReference>
<evidence type="ECO:0000256" key="9">
    <source>
        <dbReference type="ARBA" id="ARBA00022840"/>
    </source>
</evidence>
<evidence type="ECO:0000256" key="12">
    <source>
        <dbReference type="ARBA" id="ARBA00023180"/>
    </source>
</evidence>
<dbReference type="InterPro" id="IPR011047">
    <property type="entry name" value="Quinoprotein_ADH-like_sf"/>
</dbReference>
<keyword evidence="6 16" id="KW-0547">Nucleotide-binding</keyword>
<evidence type="ECO:0000256" key="2">
    <source>
        <dbReference type="ARBA" id="ARBA00012513"/>
    </source>
</evidence>
<keyword evidence="11" id="KW-0346">Stress response</keyword>
<keyword evidence="8" id="KW-0256">Endoplasmic reticulum</keyword>
<dbReference type="InterPro" id="IPR050339">
    <property type="entry name" value="CC_SR_Kinase"/>
</dbReference>
<evidence type="ECO:0000313" key="19">
    <source>
        <dbReference type="Proteomes" id="UP000009022"/>
    </source>
</evidence>
<evidence type="ECO:0000259" key="17">
    <source>
        <dbReference type="PROSITE" id="PS50011"/>
    </source>
</evidence>
<dbReference type="GO" id="GO:0005789">
    <property type="term" value="C:endoplasmic reticulum membrane"/>
    <property type="evidence" value="ECO:0007669"/>
    <property type="project" value="UniProtKB-SubCell"/>
</dbReference>
<keyword evidence="12" id="KW-0325">Glycoprotein</keyword>
<dbReference type="AlphaFoldDB" id="B3S970"/>
<dbReference type="InterPro" id="IPR017441">
    <property type="entry name" value="Protein_kinase_ATP_BS"/>
</dbReference>
<accession>B3S970</accession>
<dbReference type="GO" id="GO:0005634">
    <property type="term" value="C:nucleus"/>
    <property type="evidence" value="ECO:0000318"/>
    <property type="project" value="GO_Central"/>
</dbReference>
<evidence type="ECO:0000256" key="11">
    <source>
        <dbReference type="ARBA" id="ARBA00023016"/>
    </source>
</evidence>
<dbReference type="SUPFAM" id="SSF50998">
    <property type="entry name" value="Quinoprotein alcohol dehydrogenase-like"/>
    <property type="match status" value="1"/>
</dbReference>
<dbReference type="RefSeq" id="XP_002116758.1">
    <property type="nucleotide sequence ID" value="XM_002116722.1"/>
</dbReference>
<dbReference type="Pfam" id="PF00069">
    <property type="entry name" value="Pkinase"/>
    <property type="match status" value="2"/>
</dbReference>
<dbReference type="HOGENOM" id="CLU_009091_0_0_1"/>
<dbReference type="PROSITE" id="PS50011">
    <property type="entry name" value="PROTEIN_KINASE_DOM"/>
    <property type="match status" value="1"/>
</dbReference>
<keyword evidence="9 16" id="KW-0067">ATP-binding</keyword>
<keyword evidence="13" id="KW-0834">Unfolded protein response</keyword>
<dbReference type="PhylomeDB" id="B3S970"/>
<dbReference type="InterPro" id="IPR018391">
    <property type="entry name" value="PQQ_b-propeller_rpt"/>
</dbReference>
<dbReference type="InterPro" id="IPR000719">
    <property type="entry name" value="Prot_kinase_dom"/>
</dbReference>
<dbReference type="PANTHER" id="PTHR11042:SF91">
    <property type="entry name" value="EUKARYOTIC TRANSLATION INITIATION FACTOR 2-ALPHA KINASE"/>
    <property type="match status" value="1"/>
</dbReference>
<protein>
    <recommendedName>
        <fullName evidence="2">non-specific serine/threonine protein kinase</fullName>
        <ecNumber evidence="2">2.7.11.1</ecNumber>
    </recommendedName>
    <alternativeName>
        <fullName evidence="15">PRKR-like endoplasmic reticulum kinase</fullName>
    </alternativeName>
</protein>
<sequence>MCDVSNCGWTLDTGQPAYFRLPIGSEPRWNDSIVKALFEQSNRVQYQRQSARFVRLGEQFRCHLVFVWIISLLLCHANGLDDSKSVSTLKCSAGSCNSLIIVSTLDGKLTALDAKGNGQKHWILHSLLGPLVSSSTTTVKREVDAPKLIPSLDGHIYYQERGHVKLMPFTAEDMLSRSYKVSDKSVLSGSKHVHLYGINYVTGKIQYICTGEGCKSSGTEAVADEILIVRREQEGLRAVDMVSGSERWNLTVGQYKLSLPNEDEEHHCDSDGRATPVSIETNDGEKVYISFSKNKVYAFSGLGSLSDLIWEKELEAPVATTWVLSNGKLRQIDMVLSGTGNSQGIDFSTSSSTDSNHKTTALSRVDNAIFMYIGTYNNQLYINPTIDSCTVNKMKAADTARKELLQMRDHLTSGDEKTLITSDFSKLAKAAGMGWYMYKLSALHSRTPIVKTNKYGSNEIALKDKSVPYPFDDGEILVSQKKPNQQLISDGNYVYYATIMGNIKGSIWDWWLDSEFELKEKLGRGGYGVVYKAKKKFDDQDYALKIVRLPDRDEKREKVLREVKLLAKLDHIGTVRYYNAWVEESSSSWSKNSDILASEESSRAFATEDDNENFETESSFQSSNVNRKLNYSWSYTDQITELESNSLNGKFKSSVRFARNSLEFSFRGLSKSIDHNNDNNSGDDTSGSIIFQESGLGEESAKDSMEIAFENSETSDDLRMSNSNSGIVFEEDAILPGTSGKPSNNSVIGATSSSSHVNSSVRKARKRHQSCPTEVVKPPSYLFIQMQLCHSETLDKWLQKNVENRSFSECYDIFNQILKALVYIHNIGLIHRDLKPANVFFSMDGLVKIGDFGLAIDYGDYDTIDSLSQSTSKGHERKKYSRNVGTMLYMSPEQVSGKRCSQKVDIYALGIILYELLHPMTTGMERIKLLSNLREQNKFDSMFSKERPLEANFIRWLLCGDPKKRPLAEEILASEMYAKIEVE</sequence>
<evidence type="ECO:0000256" key="6">
    <source>
        <dbReference type="ARBA" id="ARBA00022741"/>
    </source>
</evidence>
<dbReference type="SUPFAM" id="SSF56112">
    <property type="entry name" value="Protein kinase-like (PK-like)"/>
    <property type="match status" value="1"/>
</dbReference>
<organism evidence="18 19">
    <name type="scientific">Trichoplax adhaerens</name>
    <name type="common">Trichoplax reptans</name>
    <dbReference type="NCBI Taxonomy" id="10228"/>
    <lineage>
        <taxon>Eukaryota</taxon>
        <taxon>Metazoa</taxon>
        <taxon>Placozoa</taxon>
        <taxon>Uniplacotomia</taxon>
        <taxon>Trichoplacea</taxon>
        <taxon>Trichoplacidae</taxon>
        <taxon>Trichoplax</taxon>
    </lineage>
</organism>
<evidence type="ECO:0000256" key="16">
    <source>
        <dbReference type="PROSITE-ProRule" id="PRU10141"/>
    </source>
</evidence>
<dbReference type="CTD" id="6757970"/>
<dbReference type="InterPro" id="IPR008271">
    <property type="entry name" value="Ser/Thr_kinase_AS"/>
</dbReference>
<dbReference type="PROSITE" id="PS00108">
    <property type="entry name" value="PROTEIN_KINASE_ST"/>
    <property type="match status" value="1"/>
</dbReference>
<dbReference type="STRING" id="10228.B3S970"/>
<dbReference type="FunFam" id="1.10.510.10:FF:000251">
    <property type="entry name" value="eukaryotic translation initiation factor 2-alpha kinase 3"/>
    <property type="match status" value="1"/>
</dbReference>
<evidence type="ECO:0000256" key="1">
    <source>
        <dbReference type="ARBA" id="ARBA00004115"/>
    </source>
</evidence>
<dbReference type="Gene3D" id="1.10.510.10">
    <property type="entry name" value="Transferase(Phosphotransferase) domain 1"/>
    <property type="match status" value="1"/>
</dbReference>
<dbReference type="EMBL" id="DS985257">
    <property type="protein sequence ID" value="EDV20817.1"/>
    <property type="molecule type" value="Genomic_DNA"/>
</dbReference>
<keyword evidence="7" id="KW-0418">Kinase</keyword>
<evidence type="ECO:0000256" key="13">
    <source>
        <dbReference type="ARBA" id="ARBA00023230"/>
    </source>
</evidence>
<dbReference type="InterPro" id="IPR015943">
    <property type="entry name" value="WD40/YVTN_repeat-like_dom_sf"/>
</dbReference>
<dbReference type="GO" id="GO:0005737">
    <property type="term" value="C:cytoplasm"/>
    <property type="evidence" value="ECO:0000318"/>
    <property type="project" value="GO_Central"/>
</dbReference>
<dbReference type="Proteomes" id="UP000009022">
    <property type="component" value="Unassembled WGS sequence"/>
</dbReference>
<keyword evidence="19" id="KW-1185">Reference proteome</keyword>
<dbReference type="SMART" id="SM00564">
    <property type="entry name" value="PQQ"/>
    <property type="match status" value="3"/>
</dbReference>
<dbReference type="InterPro" id="IPR011009">
    <property type="entry name" value="Kinase-like_dom_sf"/>
</dbReference>
<dbReference type="InParanoid" id="B3S970"/>
<evidence type="ECO:0000256" key="14">
    <source>
        <dbReference type="ARBA" id="ARBA00037982"/>
    </source>
</evidence>
<keyword evidence="10" id="KW-0810">Translation regulation</keyword>
<evidence type="ECO:0000313" key="18">
    <source>
        <dbReference type="EMBL" id="EDV20817.1"/>
    </source>
</evidence>
<evidence type="ECO:0000256" key="7">
    <source>
        <dbReference type="ARBA" id="ARBA00022777"/>
    </source>
</evidence>
<dbReference type="Gene3D" id="3.30.200.20">
    <property type="entry name" value="Phosphorylase Kinase, domain 1"/>
    <property type="match status" value="1"/>
</dbReference>
<gene>
    <name evidence="18" type="ORF">TRIADDRAFT_60719</name>
</gene>
<dbReference type="GO" id="GO:0006986">
    <property type="term" value="P:response to unfolded protein"/>
    <property type="evidence" value="ECO:0007669"/>
    <property type="project" value="UniProtKB-KW"/>
</dbReference>
<dbReference type="FunCoup" id="B3S970">
    <property type="interactions" value="1129"/>
</dbReference>